<protein>
    <submittedName>
        <fullName evidence="3">Glucosaminidase domain-containing protein</fullName>
    </submittedName>
</protein>
<dbReference type="Pfam" id="PF01832">
    <property type="entry name" value="Glucosaminidase"/>
    <property type="match status" value="1"/>
</dbReference>
<dbReference type="InterPro" id="IPR002901">
    <property type="entry name" value="MGlyc_endo_b_GlcNAc-like_dom"/>
</dbReference>
<sequence>MRWRIHHAVGMNQPNFPSDVRKIQILLNRATREDNIETLKEDGIWGPKTCARLVMFQRKHVHFLLPDAIVNRHGPTFDALRGTHLEASQLHKHDAIIPDSNTINQLAQRASLPLSTKQTEWINRSLPAAVMVKRNWGVPIAVTISQGAFESDWGHRAPGNMYFGVKGKSPKGNSIDVTTHEMSGGVSSKIKDSFRSYDTLEQSADDYGRFLTVNKRYAAAFSFPNDPEKFIHEIAKAGYATNPNYEKRIVSIMRTTGIKDYDNPVAFVSMCYINPMYYFSLVG</sequence>
<name>A0AAP4D031_9ENTR</name>
<dbReference type="Gene3D" id="1.10.101.10">
    <property type="entry name" value="PGBD-like superfamily/PGBD"/>
    <property type="match status" value="1"/>
</dbReference>
<proteinExistence type="predicted"/>
<dbReference type="AlphaFoldDB" id="A0AAP4D031"/>
<dbReference type="InterPro" id="IPR051056">
    <property type="entry name" value="Glycosyl_Hydrolase_73"/>
</dbReference>
<evidence type="ECO:0000256" key="1">
    <source>
        <dbReference type="ARBA" id="ARBA00022801"/>
    </source>
</evidence>
<dbReference type="SMART" id="SM00047">
    <property type="entry name" value="LYZ2"/>
    <property type="match status" value="1"/>
</dbReference>
<reference evidence="3 4" key="1">
    <citation type="submission" date="2023-06" db="EMBL/GenBank/DDBJ databases">
        <title>Identification and characterization of antibiotic-resistant Gram-negative bacteria.</title>
        <authorList>
            <person name="Cho G.-S."/>
            <person name="Lee J."/>
            <person name="Tai E."/>
            <person name="Jeong S."/>
            <person name="Kim I."/>
            <person name="Kim B.-E."/>
            <person name="Jeong M.-I."/>
            <person name="Oh K.-K."/>
            <person name="Franz C.M.A.P."/>
        </authorList>
    </citation>
    <scope>NUCLEOTIDE SEQUENCE [LARGE SCALE GENOMIC DNA]</scope>
    <source>
        <strain evidence="3 4">V106_12</strain>
    </source>
</reference>
<dbReference type="Proteomes" id="UP001223214">
    <property type="component" value="Unassembled WGS sequence"/>
</dbReference>
<evidence type="ECO:0000259" key="2">
    <source>
        <dbReference type="SMART" id="SM00047"/>
    </source>
</evidence>
<dbReference type="InterPro" id="IPR036366">
    <property type="entry name" value="PGBDSf"/>
</dbReference>
<dbReference type="PANTHER" id="PTHR33308">
    <property type="entry name" value="PEPTIDOGLYCAN HYDROLASE FLGJ"/>
    <property type="match status" value="1"/>
</dbReference>
<accession>A0AAP4D031</accession>
<comment type="caution">
    <text evidence="3">The sequence shown here is derived from an EMBL/GenBank/DDBJ whole genome shotgun (WGS) entry which is preliminary data.</text>
</comment>
<feature type="domain" description="Mannosyl-glycoprotein endo-beta-N-acetylglucosamidase-like" evidence="2">
    <location>
        <begin position="109"/>
        <end position="262"/>
    </location>
</feature>
<evidence type="ECO:0000313" key="4">
    <source>
        <dbReference type="Proteomes" id="UP001223214"/>
    </source>
</evidence>
<keyword evidence="1" id="KW-0378">Hydrolase</keyword>
<dbReference type="RefSeq" id="WP_285148344.1">
    <property type="nucleotide sequence ID" value="NZ_JASSOM010000045.1"/>
</dbReference>
<dbReference type="PANTHER" id="PTHR33308:SF9">
    <property type="entry name" value="PEPTIDOGLYCAN HYDROLASE FLGJ"/>
    <property type="match status" value="1"/>
</dbReference>
<keyword evidence="4" id="KW-1185">Reference proteome</keyword>
<evidence type="ECO:0000313" key="3">
    <source>
        <dbReference type="EMBL" id="MDK9362666.1"/>
    </source>
</evidence>
<gene>
    <name evidence="3" type="ORF">QQF32_05605</name>
</gene>
<dbReference type="Gene3D" id="1.10.530.10">
    <property type="match status" value="1"/>
</dbReference>
<organism evidence="3 4">
    <name type="scientific">Lelliottia wanjuensis</name>
    <dbReference type="NCBI Taxonomy" id="3050585"/>
    <lineage>
        <taxon>Bacteria</taxon>
        <taxon>Pseudomonadati</taxon>
        <taxon>Pseudomonadota</taxon>
        <taxon>Gammaproteobacteria</taxon>
        <taxon>Enterobacterales</taxon>
        <taxon>Enterobacteriaceae</taxon>
        <taxon>Lelliottia</taxon>
    </lineage>
</organism>
<dbReference type="GO" id="GO:0004040">
    <property type="term" value="F:amidase activity"/>
    <property type="evidence" value="ECO:0007669"/>
    <property type="project" value="InterPro"/>
</dbReference>
<dbReference type="EMBL" id="JASSOM010000045">
    <property type="protein sequence ID" value="MDK9362666.1"/>
    <property type="molecule type" value="Genomic_DNA"/>
</dbReference>